<dbReference type="OrthoDB" id="949380at2759"/>
<keyword evidence="1" id="KW-0805">Transcription regulation</keyword>
<dbReference type="AlphaFoldDB" id="A0A6P5X2Q7"/>
<dbReference type="InterPro" id="IPR005202">
    <property type="entry name" value="TF_GRAS"/>
</dbReference>
<evidence type="ECO:0000313" key="5">
    <source>
        <dbReference type="RefSeq" id="XP_022722126.1"/>
    </source>
</evidence>
<keyword evidence="2" id="KW-0804">Transcription</keyword>
<proteinExistence type="inferred from homology"/>
<organism evidence="4 5">
    <name type="scientific">Durio zibethinus</name>
    <name type="common">Durian</name>
    <dbReference type="NCBI Taxonomy" id="66656"/>
    <lineage>
        <taxon>Eukaryota</taxon>
        <taxon>Viridiplantae</taxon>
        <taxon>Streptophyta</taxon>
        <taxon>Embryophyta</taxon>
        <taxon>Tracheophyta</taxon>
        <taxon>Spermatophyta</taxon>
        <taxon>Magnoliopsida</taxon>
        <taxon>eudicotyledons</taxon>
        <taxon>Gunneridae</taxon>
        <taxon>Pentapetalae</taxon>
        <taxon>rosids</taxon>
        <taxon>malvids</taxon>
        <taxon>Malvales</taxon>
        <taxon>Malvaceae</taxon>
        <taxon>Helicteroideae</taxon>
        <taxon>Durio</taxon>
    </lineage>
</organism>
<evidence type="ECO:0000313" key="4">
    <source>
        <dbReference type="Proteomes" id="UP000515121"/>
    </source>
</evidence>
<evidence type="ECO:0000256" key="1">
    <source>
        <dbReference type="ARBA" id="ARBA00023015"/>
    </source>
</evidence>
<evidence type="ECO:0000256" key="2">
    <source>
        <dbReference type="ARBA" id="ARBA00023163"/>
    </source>
</evidence>
<keyword evidence="4" id="KW-1185">Reference proteome</keyword>
<dbReference type="GeneID" id="111279407"/>
<comment type="similarity">
    <text evidence="3">Belongs to the GRAS family.</text>
</comment>
<reference evidence="5" key="1">
    <citation type="submission" date="2025-08" db="UniProtKB">
        <authorList>
            <consortium name="RefSeq"/>
        </authorList>
    </citation>
    <scope>IDENTIFICATION</scope>
    <source>
        <tissue evidence="5">Fruit stalk</tissue>
    </source>
</reference>
<gene>
    <name evidence="5" type="primary">LOC111279407</name>
</gene>
<dbReference type="PROSITE" id="PS50985">
    <property type="entry name" value="GRAS"/>
    <property type="match status" value="1"/>
</dbReference>
<dbReference type="KEGG" id="dzi:111279407"/>
<dbReference type="Proteomes" id="UP000515121">
    <property type="component" value="Unplaced"/>
</dbReference>
<name>A0A6P5X2Q7_DURZI</name>
<comment type="caution">
    <text evidence="3">Lacks conserved residue(s) required for the propagation of feature annotation.</text>
</comment>
<evidence type="ECO:0000256" key="3">
    <source>
        <dbReference type="PROSITE-ProRule" id="PRU01191"/>
    </source>
</evidence>
<sequence length="253" mass="28694">MERDSNGTENECYCCKDDCYFLQQFGYLAKPPIDECCNKKQNVKKETNLRDGESLDCDFANWKTISMDDVKQNVSIANSVEQQLRRLSVPLGPWKEVEAMAVMMEEVTLGSSVATSFNPKFLPVFAYSDGLFCFGSLVDCARAIEDRDLKLADSLLEQIWTLAAYKPNEQQSKVVKYFAEALVRRAYGLHLDSDNFKLQMGHPLDFLNMLGLHFDIANSVEQQFQRLSVPLGPWEEVVAAAMMTEEIALGHYL</sequence>
<protein>
    <submittedName>
        <fullName evidence="5">Uncharacterized protein LOC111279407</fullName>
    </submittedName>
</protein>
<accession>A0A6P5X2Q7</accession>
<dbReference type="Pfam" id="PF03514">
    <property type="entry name" value="GRAS"/>
    <property type="match status" value="1"/>
</dbReference>
<dbReference type="RefSeq" id="XP_022722126.1">
    <property type="nucleotide sequence ID" value="XM_022866391.1"/>
</dbReference>